<dbReference type="GO" id="GO:0020037">
    <property type="term" value="F:heme binding"/>
    <property type="evidence" value="ECO:0007669"/>
    <property type="project" value="InterPro"/>
</dbReference>
<evidence type="ECO:0000256" key="5">
    <source>
        <dbReference type="ARBA" id="ARBA00022617"/>
    </source>
</evidence>
<keyword evidence="6 10" id="KW-0479">Metal-binding</keyword>
<comment type="catalytic activity">
    <reaction evidence="1">
        <text>2 a phenolic donor + H2O2 = 2 a phenolic radical donor + 2 H2O</text>
        <dbReference type="Rhea" id="RHEA:56136"/>
        <dbReference type="ChEBI" id="CHEBI:15377"/>
        <dbReference type="ChEBI" id="CHEBI:16240"/>
        <dbReference type="ChEBI" id="CHEBI:139520"/>
        <dbReference type="ChEBI" id="CHEBI:139521"/>
        <dbReference type="EC" id="1.11.1.7"/>
    </reaction>
</comment>
<feature type="binding site" description="axial binding residue" evidence="10">
    <location>
        <position position="65"/>
    </location>
    <ligand>
        <name>heme b</name>
        <dbReference type="ChEBI" id="CHEBI:60344"/>
    </ligand>
    <ligandPart>
        <name>Fe</name>
        <dbReference type="ChEBI" id="CHEBI:18248"/>
    </ligandPart>
</feature>
<keyword evidence="14" id="KW-1185">Reference proteome</keyword>
<dbReference type="GO" id="GO:0140825">
    <property type="term" value="F:lactoperoxidase activity"/>
    <property type="evidence" value="ECO:0007669"/>
    <property type="project" value="UniProtKB-EC"/>
</dbReference>
<evidence type="ECO:0000256" key="9">
    <source>
        <dbReference type="PIRSR" id="PIRSR600823-2"/>
    </source>
</evidence>
<gene>
    <name evidence="13" type="ORF">POPTR_019G129000</name>
</gene>
<organism evidence="13 14">
    <name type="scientific">Populus trichocarpa</name>
    <name type="common">Western balsam poplar</name>
    <name type="synonym">Populus balsamifera subsp. trichocarpa</name>
    <dbReference type="NCBI Taxonomy" id="3694"/>
    <lineage>
        <taxon>Eukaryota</taxon>
        <taxon>Viridiplantae</taxon>
        <taxon>Streptophyta</taxon>
        <taxon>Embryophyta</taxon>
        <taxon>Tracheophyta</taxon>
        <taxon>Spermatophyta</taxon>
        <taxon>Magnoliopsida</taxon>
        <taxon>eudicotyledons</taxon>
        <taxon>Gunneridae</taxon>
        <taxon>Pentapetalae</taxon>
        <taxon>rosids</taxon>
        <taxon>fabids</taxon>
        <taxon>Malpighiales</taxon>
        <taxon>Salicaceae</taxon>
        <taxon>Saliceae</taxon>
        <taxon>Populus</taxon>
    </lineage>
</organism>
<dbReference type="EMBL" id="CM009308">
    <property type="protein sequence ID" value="PNS91776.1"/>
    <property type="molecule type" value="Genomic_DNA"/>
</dbReference>
<dbReference type="PROSITE" id="PS50873">
    <property type="entry name" value="PEROXIDASE_4"/>
    <property type="match status" value="1"/>
</dbReference>
<evidence type="ECO:0000313" key="13">
    <source>
        <dbReference type="EMBL" id="PNS91776.1"/>
    </source>
</evidence>
<evidence type="ECO:0000256" key="7">
    <source>
        <dbReference type="ARBA" id="ARBA00023002"/>
    </source>
</evidence>
<dbReference type="InterPro" id="IPR002016">
    <property type="entry name" value="Haem_peroxidase"/>
</dbReference>
<name>B9P6I9_POPTR</name>
<dbReference type="GO" id="GO:0046872">
    <property type="term" value="F:metal ion binding"/>
    <property type="evidence" value="ECO:0007669"/>
    <property type="project" value="UniProtKB-KW"/>
</dbReference>
<evidence type="ECO:0000256" key="3">
    <source>
        <dbReference type="ARBA" id="ARBA00012313"/>
    </source>
</evidence>
<dbReference type="PANTHER" id="PTHR31388">
    <property type="entry name" value="PEROXIDASE 72-RELATED"/>
    <property type="match status" value="1"/>
</dbReference>
<evidence type="ECO:0000256" key="6">
    <source>
        <dbReference type="ARBA" id="ARBA00022723"/>
    </source>
</evidence>
<dbReference type="InterPro" id="IPR010255">
    <property type="entry name" value="Haem_peroxidase_sf"/>
</dbReference>
<dbReference type="InParanoid" id="B9P6I9"/>
<sequence>MYIVFKNIVHHTPTAYLGRNDTRTTSKNDANSNLPPPFFNLSQLLCSYQSHGLDLHDLVVLSTSHSIGLACSCCPRSGGDDVRKPFDSTSTSFDTKYFVDLVNKMGNMMSLIGNGEIRMNCRVVNPS</sequence>
<comment type="cofactor">
    <cofactor evidence="2">
        <name>Ca(2+)</name>
        <dbReference type="ChEBI" id="CHEBI:29108"/>
    </cofactor>
</comment>
<keyword evidence="8 10" id="KW-0408">Iron</keyword>
<evidence type="ECO:0000256" key="10">
    <source>
        <dbReference type="PIRSR" id="PIRSR600823-3"/>
    </source>
</evidence>
<evidence type="ECO:0000256" key="11">
    <source>
        <dbReference type="RuleBase" id="RU004241"/>
    </source>
</evidence>
<keyword evidence="7" id="KW-0560">Oxidoreductase</keyword>
<protein>
    <recommendedName>
        <fullName evidence="3">peroxidase</fullName>
        <ecNumber evidence="3">1.11.1.7</ecNumber>
    </recommendedName>
</protein>
<dbReference type="Gene3D" id="1.10.420.10">
    <property type="entry name" value="Peroxidase, domain 2"/>
    <property type="match status" value="1"/>
</dbReference>
<dbReference type="Proteomes" id="UP000006729">
    <property type="component" value="Chromosome 19"/>
</dbReference>
<dbReference type="Pfam" id="PF00141">
    <property type="entry name" value="peroxidase"/>
    <property type="match status" value="1"/>
</dbReference>
<keyword evidence="5" id="KW-0349">Heme</keyword>
<feature type="domain" description="Plant heme peroxidase family profile" evidence="12">
    <location>
        <begin position="17"/>
        <end position="70"/>
    </location>
</feature>
<keyword evidence="4" id="KW-0575">Peroxidase</keyword>
<evidence type="ECO:0000256" key="2">
    <source>
        <dbReference type="ARBA" id="ARBA00001913"/>
    </source>
</evidence>
<dbReference type="GO" id="GO:0006979">
    <property type="term" value="P:response to oxidative stress"/>
    <property type="evidence" value="ECO:0007669"/>
    <property type="project" value="InterPro"/>
</dbReference>
<comment type="cofactor">
    <cofactor evidence="10">
        <name>heme b</name>
        <dbReference type="ChEBI" id="CHEBI:60344"/>
    </cofactor>
    <text evidence="10">Binds 1 heme b (iron(II)-protoporphyrin IX) group per subunit.</text>
</comment>
<evidence type="ECO:0000259" key="12">
    <source>
        <dbReference type="PROSITE" id="PS50873"/>
    </source>
</evidence>
<proteinExistence type="inferred from homology"/>
<dbReference type="EC" id="1.11.1.7" evidence="3"/>
<evidence type="ECO:0000256" key="4">
    <source>
        <dbReference type="ARBA" id="ARBA00022559"/>
    </source>
</evidence>
<accession>B9P6I9</accession>
<evidence type="ECO:0000256" key="8">
    <source>
        <dbReference type="ARBA" id="ARBA00023004"/>
    </source>
</evidence>
<reference evidence="13 14" key="1">
    <citation type="journal article" date="2006" name="Science">
        <title>The genome of black cottonwood, Populus trichocarpa (Torr. &amp; Gray).</title>
        <authorList>
            <person name="Tuskan G.A."/>
            <person name="Difazio S."/>
            <person name="Jansson S."/>
            <person name="Bohlmann J."/>
            <person name="Grigoriev I."/>
            <person name="Hellsten U."/>
            <person name="Putnam N."/>
            <person name="Ralph S."/>
            <person name="Rombauts S."/>
            <person name="Salamov A."/>
            <person name="Schein J."/>
            <person name="Sterck L."/>
            <person name="Aerts A."/>
            <person name="Bhalerao R.R."/>
            <person name="Bhalerao R.P."/>
            <person name="Blaudez D."/>
            <person name="Boerjan W."/>
            <person name="Brun A."/>
            <person name="Brunner A."/>
            <person name="Busov V."/>
            <person name="Campbell M."/>
            <person name="Carlson J."/>
            <person name="Chalot M."/>
            <person name="Chapman J."/>
            <person name="Chen G.L."/>
            <person name="Cooper D."/>
            <person name="Coutinho P.M."/>
            <person name="Couturier J."/>
            <person name="Covert S."/>
            <person name="Cronk Q."/>
            <person name="Cunningham R."/>
            <person name="Davis J."/>
            <person name="Degroeve S."/>
            <person name="Dejardin A."/>
            <person name="Depamphilis C."/>
            <person name="Detter J."/>
            <person name="Dirks B."/>
            <person name="Dubchak I."/>
            <person name="Duplessis S."/>
            <person name="Ehlting J."/>
            <person name="Ellis B."/>
            <person name="Gendler K."/>
            <person name="Goodstein D."/>
            <person name="Gribskov M."/>
            <person name="Grimwood J."/>
            <person name="Groover A."/>
            <person name="Gunter L."/>
            <person name="Hamberger B."/>
            <person name="Heinze B."/>
            <person name="Helariutta Y."/>
            <person name="Henrissat B."/>
            <person name="Holligan D."/>
            <person name="Holt R."/>
            <person name="Huang W."/>
            <person name="Islam-Faridi N."/>
            <person name="Jones S."/>
            <person name="Jones-Rhoades M."/>
            <person name="Jorgensen R."/>
            <person name="Joshi C."/>
            <person name="Kangasjarvi J."/>
            <person name="Karlsson J."/>
            <person name="Kelleher C."/>
            <person name="Kirkpatrick R."/>
            <person name="Kirst M."/>
            <person name="Kohler A."/>
            <person name="Kalluri U."/>
            <person name="Larimer F."/>
            <person name="Leebens-Mack J."/>
            <person name="Leple J.C."/>
            <person name="Locascio P."/>
            <person name="Lou Y."/>
            <person name="Lucas S."/>
            <person name="Martin F."/>
            <person name="Montanini B."/>
            <person name="Napoli C."/>
            <person name="Nelson D.R."/>
            <person name="Nelson C."/>
            <person name="Nieminen K."/>
            <person name="Nilsson O."/>
            <person name="Pereda V."/>
            <person name="Peter G."/>
            <person name="Philippe R."/>
            <person name="Pilate G."/>
            <person name="Poliakov A."/>
            <person name="Razumovskaya J."/>
            <person name="Richardson P."/>
            <person name="Rinaldi C."/>
            <person name="Ritland K."/>
            <person name="Rouze P."/>
            <person name="Ryaboy D."/>
            <person name="Schmutz J."/>
            <person name="Schrader J."/>
            <person name="Segerman B."/>
            <person name="Shin H."/>
            <person name="Siddiqui A."/>
            <person name="Sterky F."/>
            <person name="Terry A."/>
            <person name="Tsai C.J."/>
            <person name="Uberbacher E."/>
            <person name="Unneberg P."/>
            <person name="Vahala J."/>
            <person name="Wall K."/>
            <person name="Wessler S."/>
            <person name="Yang G."/>
            <person name="Yin T."/>
            <person name="Douglas C."/>
            <person name="Marra M."/>
            <person name="Sandberg G."/>
            <person name="Van de Peer Y."/>
            <person name="Rokhsar D."/>
        </authorList>
    </citation>
    <scope>NUCLEOTIDE SEQUENCE [LARGE SCALE GENOMIC DNA]</scope>
    <source>
        <strain evidence="14">cv. Nisqually</strain>
    </source>
</reference>
<dbReference type="STRING" id="3694.B9P6I9"/>
<dbReference type="AlphaFoldDB" id="B9P6I9"/>
<dbReference type="InterPro" id="IPR000823">
    <property type="entry name" value="Peroxidase_pln"/>
</dbReference>
<evidence type="ECO:0000256" key="1">
    <source>
        <dbReference type="ARBA" id="ARBA00000189"/>
    </source>
</evidence>
<feature type="binding site" evidence="9">
    <location>
        <position position="35"/>
    </location>
    <ligand>
        <name>substrate</name>
    </ligand>
</feature>
<dbReference type="SUPFAM" id="SSF48113">
    <property type="entry name" value="Heme-dependent peroxidases"/>
    <property type="match status" value="1"/>
</dbReference>
<dbReference type="HOGENOM" id="CLU_1974329_0_0_1"/>
<comment type="similarity">
    <text evidence="11">Belongs to the peroxidase family.</text>
</comment>
<evidence type="ECO:0000313" key="14">
    <source>
        <dbReference type="Proteomes" id="UP000006729"/>
    </source>
</evidence>
<dbReference type="PANTHER" id="PTHR31388:SF123">
    <property type="entry name" value="PEROXIDASE RIP1"/>
    <property type="match status" value="1"/>
</dbReference>